<organism evidence="1">
    <name type="scientific">bioreactor metagenome</name>
    <dbReference type="NCBI Taxonomy" id="1076179"/>
    <lineage>
        <taxon>unclassified sequences</taxon>
        <taxon>metagenomes</taxon>
        <taxon>ecological metagenomes</taxon>
    </lineage>
</organism>
<accession>A0A645CC19</accession>
<evidence type="ECO:0000313" key="1">
    <source>
        <dbReference type="EMBL" id="MPM74475.1"/>
    </source>
</evidence>
<dbReference type="AlphaFoldDB" id="A0A645CC19"/>
<name>A0A645CC19_9ZZZZ</name>
<proteinExistence type="predicted"/>
<comment type="caution">
    <text evidence="1">The sequence shown here is derived from an EMBL/GenBank/DDBJ whole genome shotgun (WGS) entry which is preliminary data.</text>
</comment>
<sequence>MAQRAAGEIPQPNAAEVALTVAELLEPQPEVLKRREEQKIRTDLFCTAMEWRFQAHRIAELNLMLEKWRGDDKFLQARLAAERRLAEERCNQAAIRLRRLTGCPPGTGNLEEMANMLPEIEWKVPVPDYSVVLNWSWSRRCELNIAGQNLRAVAGELDRIPTGAKFSGRNFLNLPRRLLVKRAAEPDFDWQYATLAGAAVGCLDEIRTAYDNYLDQTAKTVQAEAELRRSPSEFARLEFQAAEHKRRLRLAELWAASGADPALGPAFPAAPAALVAPNDAKPATPGQKLAAAWIAEAMIEKP</sequence>
<dbReference type="EMBL" id="VSSQ01025989">
    <property type="protein sequence ID" value="MPM74475.1"/>
    <property type="molecule type" value="Genomic_DNA"/>
</dbReference>
<reference evidence="1" key="1">
    <citation type="submission" date="2019-08" db="EMBL/GenBank/DDBJ databases">
        <authorList>
            <person name="Kucharzyk K."/>
            <person name="Murdoch R.W."/>
            <person name="Higgins S."/>
            <person name="Loffler F."/>
        </authorList>
    </citation>
    <scope>NUCLEOTIDE SEQUENCE</scope>
</reference>
<gene>
    <name evidence="1" type="ORF">SDC9_121463</name>
</gene>
<protein>
    <submittedName>
        <fullName evidence="1">Uncharacterized protein</fullName>
    </submittedName>
</protein>